<keyword evidence="1" id="KW-0812">Transmembrane</keyword>
<protein>
    <submittedName>
        <fullName evidence="2">Uncharacterized protein</fullName>
    </submittedName>
</protein>
<accession>A0A0H4CTE2</accession>
<reference evidence="2" key="1">
    <citation type="journal article" date="2015" name="Appl. Environ. Microbiol.">
        <title>New Insight into Microbial Iron Oxidation as Revealed by the Proteomic Profile of an Obligate Iron-Oxidizing Chemolithoautotroph.</title>
        <authorList>
            <person name="Barco R.A."/>
            <person name="Emerson D."/>
            <person name="Sylvan J.B."/>
            <person name="Orcutt B.N."/>
            <person name="Jacobson Meyers M.E."/>
            <person name="Ramirez G.A."/>
            <person name="Zhong J.D."/>
            <person name="Edwards K.J."/>
        </authorList>
    </citation>
    <scope>NUCLEOTIDE SEQUENCE</scope>
    <source>
        <strain evidence="2">PV-1</strain>
    </source>
</reference>
<feature type="transmembrane region" description="Helical" evidence="1">
    <location>
        <begin position="34"/>
        <end position="52"/>
    </location>
</feature>
<sequence>MTTCSVCGAETGREGKICLSCHKHKVSGTWKRQIRVYLIIIIAGATAFAYAVTKIKALPHSETLQNGIPPHLLYTAEFGGLGILGGLFGLSLALFLKFLHRNK</sequence>
<evidence type="ECO:0000256" key="1">
    <source>
        <dbReference type="SAM" id="Phobius"/>
    </source>
</evidence>
<organism evidence="2">
    <name type="scientific">Mariprofundus ferrooxydans PV-1</name>
    <dbReference type="NCBI Taxonomy" id="314345"/>
    <lineage>
        <taxon>Bacteria</taxon>
        <taxon>Pseudomonadati</taxon>
        <taxon>Pseudomonadota</taxon>
        <taxon>Candidatius Mariprofundia</taxon>
        <taxon>Mariprofundales</taxon>
        <taxon>Mariprofundaceae</taxon>
        <taxon>Mariprofundus</taxon>
    </lineage>
</organism>
<name>A0A0H4CTE2_9PROT</name>
<feature type="transmembrane region" description="Helical" evidence="1">
    <location>
        <begin position="72"/>
        <end position="96"/>
    </location>
</feature>
<dbReference type="AlphaFoldDB" id="A0A0H4CTE2"/>
<proteinExistence type="predicted"/>
<keyword evidence="1" id="KW-1133">Transmembrane helix</keyword>
<dbReference type="EMBL" id="KR106296">
    <property type="protein sequence ID" value="AKN78221.1"/>
    <property type="molecule type" value="Genomic_DNA"/>
</dbReference>
<evidence type="ECO:0000313" key="2">
    <source>
        <dbReference type="EMBL" id="AKN78221.1"/>
    </source>
</evidence>
<keyword evidence="1" id="KW-0472">Membrane</keyword>